<dbReference type="STRING" id="1149755.A0A2J6R2Z0"/>
<organism evidence="3 4">
    <name type="scientific">Hyaloscypha variabilis (strain UAMH 11265 / GT02V1 / F)</name>
    <name type="common">Meliniomyces variabilis</name>
    <dbReference type="NCBI Taxonomy" id="1149755"/>
    <lineage>
        <taxon>Eukaryota</taxon>
        <taxon>Fungi</taxon>
        <taxon>Dikarya</taxon>
        <taxon>Ascomycota</taxon>
        <taxon>Pezizomycotina</taxon>
        <taxon>Leotiomycetes</taxon>
        <taxon>Helotiales</taxon>
        <taxon>Hyaloscyphaceae</taxon>
        <taxon>Hyaloscypha</taxon>
        <taxon>Hyaloscypha variabilis</taxon>
    </lineage>
</organism>
<dbReference type="Proteomes" id="UP000235786">
    <property type="component" value="Unassembled WGS sequence"/>
</dbReference>
<sequence length="773" mass="85957">MAQPARPNRDGSLLSPSHYDDDASSIHSERSDQDTDSEDDEVLMGARSSADIRAHDRSVLLEEEERDRLLEESRRRGRRGSALATVAGPLKKLFAKSTTDLSLGSGNGSGEFEMEEKGAGRREKRRRRRERRRERKERLMSEASTGESAHLMYEMEEGGMKDGSGTGSSSETEGSDELDRRGLKGLHEDKAARRRRWRRWCFIHVLIAVGFSILVLLSWKLSLGRKNISIKQQKMMSNGSALFAPTTILISLDGFRADFLNRGLTPRLNAFIAEGVSPAYMLPSFPSVTFPNHHTIATGLYPESHGVVGNTFWDVELQEEFFYTNPNAMNPKWWGGEPIWVTAENQGIRSAIHMWPGSEAHIMGVEPAFIDSYNGKEPLPNKVTRIFDFLDKPGQEDKLAEVVDMRPQLIAAYVPNVDSDGHKFGPNSTEIRATIAGVDALLDGVFKGLEERNLTQIVNVVVVSDHGMATTDTSRLIQLEDIIDTDLIEHMDGWPLYGLRPKNPADLQPLYDRLAAEATMSEGFEVYLRDKNMPERYHFSNNERIAPLWMIPKTGWAIVTKKDFDVADARAKGLVYHPRGLHGYDHEHPLMRAIFVARGPAFPHPPNSRVEPFQNTEVYNILCDSLGLEPSPNNGTLRLPLKTVGFHTPDTKPEEPSDPVPVSMPTPPTPPSTPLPPSPPSPVSVGVDEVISISPIEASSAADPNEVPPHMIGVNPTDDTSVERPVVPDESGMTDDEKNFWEWFKDKIDKAKGWLSGLTGSKDIPDAEKEGGK</sequence>
<reference evidence="3 4" key="1">
    <citation type="submission" date="2016-04" db="EMBL/GenBank/DDBJ databases">
        <title>A degradative enzymes factory behind the ericoid mycorrhizal symbiosis.</title>
        <authorList>
            <consortium name="DOE Joint Genome Institute"/>
            <person name="Martino E."/>
            <person name="Morin E."/>
            <person name="Grelet G."/>
            <person name="Kuo A."/>
            <person name="Kohler A."/>
            <person name="Daghino S."/>
            <person name="Barry K."/>
            <person name="Choi C."/>
            <person name="Cichocki N."/>
            <person name="Clum A."/>
            <person name="Copeland A."/>
            <person name="Hainaut M."/>
            <person name="Haridas S."/>
            <person name="Labutti K."/>
            <person name="Lindquist E."/>
            <person name="Lipzen A."/>
            <person name="Khouja H.-R."/>
            <person name="Murat C."/>
            <person name="Ohm R."/>
            <person name="Olson A."/>
            <person name="Spatafora J."/>
            <person name="Veneault-Fourrey C."/>
            <person name="Henrissat B."/>
            <person name="Grigoriev I."/>
            <person name="Martin F."/>
            <person name="Perotto S."/>
        </authorList>
    </citation>
    <scope>NUCLEOTIDE SEQUENCE [LARGE SCALE GENOMIC DNA]</scope>
    <source>
        <strain evidence="3 4">F</strain>
    </source>
</reference>
<dbReference type="InterPro" id="IPR002591">
    <property type="entry name" value="Phosphodiest/P_Trfase"/>
</dbReference>
<feature type="compositionally biased region" description="Basic residues" evidence="1">
    <location>
        <begin position="122"/>
        <end position="135"/>
    </location>
</feature>
<dbReference type="PANTHER" id="PTHR10151">
    <property type="entry name" value="ECTONUCLEOTIDE PYROPHOSPHATASE/PHOSPHODIESTERASE"/>
    <property type="match status" value="1"/>
</dbReference>
<dbReference type="GO" id="GO:0017111">
    <property type="term" value="F:ribonucleoside triphosphate phosphatase activity"/>
    <property type="evidence" value="ECO:0007669"/>
    <property type="project" value="TreeGrafter"/>
</dbReference>
<feature type="region of interest" description="Disordered" evidence="1">
    <location>
        <begin position="64"/>
        <end position="181"/>
    </location>
</feature>
<evidence type="ECO:0000256" key="2">
    <source>
        <dbReference type="SAM" id="Phobius"/>
    </source>
</evidence>
<evidence type="ECO:0000256" key="1">
    <source>
        <dbReference type="SAM" id="MobiDB-lite"/>
    </source>
</evidence>
<keyword evidence="4" id="KW-1185">Reference proteome</keyword>
<dbReference type="OrthoDB" id="415411at2759"/>
<feature type="region of interest" description="Disordered" evidence="1">
    <location>
        <begin position="643"/>
        <end position="686"/>
    </location>
</feature>
<name>A0A2J6R2Z0_HYAVF</name>
<dbReference type="SUPFAM" id="SSF53649">
    <property type="entry name" value="Alkaline phosphatase-like"/>
    <property type="match status" value="1"/>
</dbReference>
<evidence type="ECO:0000313" key="3">
    <source>
        <dbReference type="EMBL" id="PMD32886.1"/>
    </source>
</evidence>
<dbReference type="GO" id="GO:0047429">
    <property type="term" value="F:nucleoside triphosphate diphosphatase activity"/>
    <property type="evidence" value="ECO:0007669"/>
    <property type="project" value="TreeGrafter"/>
</dbReference>
<dbReference type="EMBL" id="KZ613957">
    <property type="protein sequence ID" value="PMD32886.1"/>
    <property type="molecule type" value="Genomic_DNA"/>
</dbReference>
<dbReference type="AlphaFoldDB" id="A0A2J6R2Z0"/>
<feature type="region of interest" description="Disordered" evidence="1">
    <location>
        <begin position="698"/>
        <end position="735"/>
    </location>
</feature>
<dbReference type="GO" id="GO:0009141">
    <property type="term" value="P:nucleoside triphosphate metabolic process"/>
    <property type="evidence" value="ECO:0007669"/>
    <property type="project" value="TreeGrafter"/>
</dbReference>
<feature type="compositionally biased region" description="Pro residues" evidence="1">
    <location>
        <begin position="658"/>
        <end position="682"/>
    </location>
</feature>
<evidence type="ECO:0000313" key="4">
    <source>
        <dbReference type="Proteomes" id="UP000235786"/>
    </source>
</evidence>
<dbReference type="Gene3D" id="3.30.1360.180">
    <property type="match status" value="1"/>
</dbReference>
<dbReference type="Pfam" id="PF01663">
    <property type="entry name" value="Phosphodiest"/>
    <property type="match status" value="1"/>
</dbReference>
<accession>A0A2J6R2Z0</accession>
<protein>
    <submittedName>
        <fullName evidence="3">Phosphodiest-domain-containing protein</fullName>
    </submittedName>
</protein>
<feature type="transmembrane region" description="Helical" evidence="2">
    <location>
        <begin position="200"/>
        <end position="219"/>
    </location>
</feature>
<keyword evidence="2" id="KW-1133">Transmembrane helix</keyword>
<proteinExistence type="predicted"/>
<keyword evidence="2" id="KW-0812">Transmembrane</keyword>
<dbReference type="Gene3D" id="3.40.720.10">
    <property type="entry name" value="Alkaline Phosphatase, subunit A"/>
    <property type="match status" value="1"/>
</dbReference>
<dbReference type="InterPro" id="IPR017850">
    <property type="entry name" value="Alkaline_phosphatase_core_sf"/>
</dbReference>
<keyword evidence="2" id="KW-0472">Membrane</keyword>
<feature type="compositionally biased region" description="Basic and acidic residues" evidence="1">
    <location>
        <begin position="64"/>
        <end position="74"/>
    </location>
</feature>
<feature type="region of interest" description="Disordered" evidence="1">
    <location>
        <begin position="1"/>
        <end position="50"/>
    </location>
</feature>
<gene>
    <name evidence="3" type="ORF">L207DRAFT_548112</name>
</gene>
<dbReference type="CDD" id="cd16018">
    <property type="entry name" value="Enpp"/>
    <property type="match status" value="1"/>
</dbReference>
<dbReference type="FunFam" id="3.30.1360.180:FF:000003">
    <property type="entry name" value="Type I phosphodiesterase/nucleotide pyrophosphatase family protein"/>
    <property type="match status" value="1"/>
</dbReference>
<dbReference type="PANTHER" id="PTHR10151:SF120">
    <property type="entry name" value="BIS(5'-ADENOSYL)-TRIPHOSPHATASE"/>
    <property type="match status" value="1"/>
</dbReference>